<accession>A0A401RI51</accession>
<protein>
    <submittedName>
        <fullName evidence="3">Uncharacterized protein</fullName>
    </submittedName>
</protein>
<keyword evidence="2" id="KW-0472">Membrane</keyword>
<feature type="transmembrane region" description="Helical" evidence="2">
    <location>
        <begin position="151"/>
        <end position="171"/>
    </location>
</feature>
<feature type="transmembrane region" description="Helical" evidence="2">
    <location>
        <begin position="118"/>
        <end position="139"/>
    </location>
</feature>
<keyword evidence="2" id="KW-1133">Transmembrane helix</keyword>
<keyword evidence="2" id="KW-0812">Transmembrane</keyword>
<evidence type="ECO:0000313" key="3">
    <source>
        <dbReference type="EMBL" id="GCC17790.1"/>
    </source>
</evidence>
<organism evidence="3 4">
    <name type="scientific">Chiloscyllium punctatum</name>
    <name type="common">Brownbanded bambooshark</name>
    <name type="synonym">Hemiscyllium punctatum</name>
    <dbReference type="NCBI Taxonomy" id="137246"/>
    <lineage>
        <taxon>Eukaryota</taxon>
        <taxon>Metazoa</taxon>
        <taxon>Chordata</taxon>
        <taxon>Craniata</taxon>
        <taxon>Vertebrata</taxon>
        <taxon>Chondrichthyes</taxon>
        <taxon>Elasmobranchii</taxon>
        <taxon>Galeomorphii</taxon>
        <taxon>Galeoidea</taxon>
        <taxon>Orectolobiformes</taxon>
        <taxon>Hemiscylliidae</taxon>
        <taxon>Chiloscyllium</taxon>
    </lineage>
</organism>
<evidence type="ECO:0000256" key="2">
    <source>
        <dbReference type="SAM" id="Phobius"/>
    </source>
</evidence>
<dbReference type="Proteomes" id="UP000287033">
    <property type="component" value="Unassembled WGS sequence"/>
</dbReference>
<dbReference type="EMBL" id="BEZZ01004238">
    <property type="protein sequence ID" value="GCC17790.1"/>
    <property type="molecule type" value="Genomic_DNA"/>
</dbReference>
<keyword evidence="4" id="KW-1185">Reference proteome</keyword>
<name>A0A401RI51_CHIPU</name>
<gene>
    <name evidence="3" type="ORF">chiPu_0021583</name>
</gene>
<sequence>MNHLKARDLGLVSDEVVGAERQLLPDETEPFIKGVRLALGWKETSRIIIVNLRDKAQPTLLWLENLLSLAAEMTDGDVLTNEAVTSHLEVEYGHGKGPNSPESMRRGALEEPRPGSRLLSGPVAVNALCLGTALISAGAFSEVPVGHTEVLISLTVVMGLVVGWMLFYVLCTARQKGVIVSEDPHAGPVWLRGMKEQLL</sequence>
<dbReference type="AlphaFoldDB" id="A0A401RI51"/>
<reference evidence="3 4" key="1">
    <citation type="journal article" date="2018" name="Nat. Ecol. Evol.">
        <title>Shark genomes provide insights into elasmobranch evolution and the origin of vertebrates.</title>
        <authorList>
            <person name="Hara Y"/>
            <person name="Yamaguchi K"/>
            <person name="Onimaru K"/>
            <person name="Kadota M"/>
            <person name="Koyanagi M"/>
            <person name="Keeley SD"/>
            <person name="Tatsumi K"/>
            <person name="Tanaka K"/>
            <person name="Motone F"/>
            <person name="Kageyama Y"/>
            <person name="Nozu R"/>
            <person name="Adachi N"/>
            <person name="Nishimura O"/>
            <person name="Nakagawa R"/>
            <person name="Tanegashima C"/>
            <person name="Kiyatake I"/>
            <person name="Matsumoto R"/>
            <person name="Murakumo K"/>
            <person name="Nishida K"/>
            <person name="Terakita A"/>
            <person name="Kuratani S"/>
            <person name="Sato K"/>
            <person name="Hyodo S Kuraku.S."/>
        </authorList>
    </citation>
    <scope>NUCLEOTIDE SEQUENCE [LARGE SCALE GENOMIC DNA]</scope>
</reference>
<feature type="compositionally biased region" description="Basic and acidic residues" evidence="1">
    <location>
        <begin position="103"/>
        <end position="114"/>
    </location>
</feature>
<feature type="region of interest" description="Disordered" evidence="1">
    <location>
        <begin position="91"/>
        <end position="115"/>
    </location>
</feature>
<dbReference type="STRING" id="137246.A0A401RI51"/>
<evidence type="ECO:0000313" key="4">
    <source>
        <dbReference type="Proteomes" id="UP000287033"/>
    </source>
</evidence>
<comment type="caution">
    <text evidence="3">The sequence shown here is derived from an EMBL/GenBank/DDBJ whole genome shotgun (WGS) entry which is preliminary data.</text>
</comment>
<proteinExistence type="predicted"/>
<evidence type="ECO:0000256" key="1">
    <source>
        <dbReference type="SAM" id="MobiDB-lite"/>
    </source>
</evidence>